<dbReference type="HAMAP" id="MF_00038">
    <property type="entry name" value="MraY"/>
    <property type="match status" value="1"/>
</dbReference>
<feature type="transmembrane region" description="Helical" evidence="7">
    <location>
        <begin position="272"/>
        <end position="295"/>
    </location>
</feature>
<keyword evidence="3 7" id="KW-0808">Transferase</keyword>
<feature type="transmembrane region" description="Helical" evidence="7">
    <location>
        <begin position="185"/>
        <end position="203"/>
    </location>
</feature>
<dbReference type="EMBL" id="CP118868">
    <property type="protein sequence ID" value="WEG35902.1"/>
    <property type="molecule type" value="Genomic_DNA"/>
</dbReference>
<reference evidence="9 10" key="1">
    <citation type="submission" date="2023-02" db="EMBL/GenBank/DDBJ databases">
        <title>Novel Oscillospiraceae bacterial genomes.</title>
        <authorList>
            <person name="Srinivasan S."/>
            <person name="Austin M.N."/>
            <person name="Fiedler T.L."/>
            <person name="Strenk S.M."/>
            <person name="Agnew K.J."/>
            <person name="Nagana Gowda G.A."/>
            <person name="Raftery D."/>
            <person name="Beamer M.A."/>
            <person name="Achilles S.L."/>
            <person name="Wiesenfeld H.C."/>
            <person name="Fredricks D.N."/>
            <person name="Hillier S.L."/>
        </authorList>
    </citation>
    <scope>NUCLEOTIDE SEQUENCE [LARGE SCALE GENOMIC DNA]</scope>
    <source>
        <strain evidence="9 10">CHIC02 1186E3-8</strain>
    </source>
</reference>
<evidence type="ECO:0000313" key="9">
    <source>
        <dbReference type="EMBL" id="WEG35902.1"/>
    </source>
</evidence>
<dbReference type="Pfam" id="PF00953">
    <property type="entry name" value="Glycos_transf_4"/>
    <property type="match status" value="1"/>
</dbReference>
<evidence type="ECO:0000313" key="10">
    <source>
        <dbReference type="Proteomes" id="UP001220478"/>
    </source>
</evidence>
<feature type="transmembrane region" description="Helical" evidence="7">
    <location>
        <begin position="55"/>
        <end position="74"/>
    </location>
</feature>
<keyword evidence="4 7" id="KW-0812">Transmembrane</keyword>
<comment type="catalytic activity">
    <reaction evidence="7">
        <text>UDP-N-acetyl-alpha-D-muramoyl-L-alanyl-gamma-D-glutamyl-meso-2,6-diaminopimeloyl-D-alanyl-D-alanine + di-trans,octa-cis-undecaprenyl phosphate = di-trans,octa-cis-undecaprenyl diphospho-N-acetyl-alpha-D-muramoyl-L-alanyl-D-glutamyl-meso-2,6-diaminopimeloyl-D-alanyl-D-alanine + UMP</text>
        <dbReference type="Rhea" id="RHEA:28386"/>
        <dbReference type="ChEBI" id="CHEBI:57865"/>
        <dbReference type="ChEBI" id="CHEBI:60392"/>
        <dbReference type="ChEBI" id="CHEBI:61386"/>
        <dbReference type="ChEBI" id="CHEBI:61387"/>
        <dbReference type="EC" id="2.7.8.13"/>
    </reaction>
</comment>
<name>A0ABY8C5N6_9FIRM</name>
<keyword evidence="7" id="KW-0132">Cell division</keyword>
<dbReference type="PANTHER" id="PTHR22926:SF5">
    <property type="entry name" value="PHOSPHO-N-ACETYLMURAMOYL-PENTAPEPTIDE-TRANSFERASE HOMOLOG"/>
    <property type="match status" value="1"/>
</dbReference>
<dbReference type="NCBIfam" id="TIGR00445">
    <property type="entry name" value="mraY"/>
    <property type="match status" value="1"/>
</dbReference>
<organism evidence="9 10">
    <name type="scientific">Amygdalobacter indicium</name>
    <dbReference type="NCBI Taxonomy" id="3029272"/>
    <lineage>
        <taxon>Bacteria</taxon>
        <taxon>Bacillati</taxon>
        <taxon>Bacillota</taxon>
        <taxon>Clostridia</taxon>
        <taxon>Eubacteriales</taxon>
        <taxon>Oscillospiraceae</taxon>
        <taxon>Amygdalobacter</taxon>
    </lineage>
</organism>
<dbReference type="CDD" id="cd06852">
    <property type="entry name" value="GT_MraY"/>
    <property type="match status" value="1"/>
</dbReference>
<dbReference type="PANTHER" id="PTHR22926">
    <property type="entry name" value="PHOSPHO-N-ACETYLMURAMOYL-PENTAPEPTIDE-TRANSFERASE"/>
    <property type="match status" value="1"/>
</dbReference>
<comment type="subcellular location">
    <subcellularLocation>
        <location evidence="7">Cell membrane</location>
        <topology evidence="7">Multi-pass membrane protein</topology>
    </subcellularLocation>
    <subcellularLocation>
        <location evidence="1">Membrane</location>
        <topology evidence="1">Multi-pass membrane protein</topology>
    </subcellularLocation>
</comment>
<keyword evidence="10" id="KW-1185">Reference proteome</keyword>
<keyword evidence="7" id="KW-0479">Metal-binding</keyword>
<keyword evidence="7" id="KW-0460">Magnesium</keyword>
<comment type="pathway">
    <text evidence="7">Cell wall biogenesis; peptidoglycan biosynthesis.</text>
</comment>
<evidence type="ECO:0000256" key="2">
    <source>
        <dbReference type="ARBA" id="ARBA00005583"/>
    </source>
</evidence>
<evidence type="ECO:0000256" key="6">
    <source>
        <dbReference type="ARBA" id="ARBA00023136"/>
    </source>
</evidence>
<feature type="transmembrane region" description="Helical" evidence="7">
    <location>
        <begin position="223"/>
        <end position="240"/>
    </location>
</feature>
<evidence type="ECO:0000256" key="3">
    <source>
        <dbReference type="ARBA" id="ARBA00022679"/>
    </source>
</evidence>
<keyword evidence="7" id="KW-0573">Peptidoglycan synthesis</keyword>
<accession>A0ABY8C5N6</accession>
<dbReference type="EC" id="2.7.8.13" evidence="7 8"/>
<keyword evidence="7" id="KW-0133">Cell shape</keyword>
<dbReference type="PROSITE" id="PS01348">
    <property type="entry name" value="MRAY_2"/>
    <property type="match status" value="1"/>
</dbReference>
<keyword evidence="7" id="KW-0961">Cell wall biogenesis/degradation</keyword>
<sequence>MFILQGQGILILIAFAAALLIGCIILPYLRSWHLGQHERLEGPNSHLVKEGTPTFGGFIFLIPFVFISLLHWWHNNIAGGVTYEFAAALLCIVLTAILGFYDDYVKVRKDKEGLTPKRKSQYLLVIYLLYALYFVFVQQNPQSFFVLPFYGTVTFSAWPLKILFVLFVVFYLYCCSNAVNITDGVDGLCSSVTIVVLAALTYMLHLQIGKASNLRDFIQLDNFAFSAVTLIACLLAFLVFNFHPARVFMGDLGSLALGTVVSLYLLQFGWMLAFLFLGVIYWVEILSDLIQFIYFRKTGGKRIFKMAPIHHHFELSNWSEVKIVAVFSAVTAVGCFLGIWLFSL</sequence>
<feature type="transmembrane region" description="Helical" evidence="7">
    <location>
        <begin position="6"/>
        <end position="29"/>
    </location>
</feature>
<dbReference type="InterPro" id="IPR003524">
    <property type="entry name" value="PNAcMuramoyl-5peptid_Trfase"/>
</dbReference>
<feature type="transmembrane region" description="Helical" evidence="7">
    <location>
        <begin position="122"/>
        <end position="139"/>
    </location>
</feature>
<comment type="function">
    <text evidence="7">Catalyzes the initial step of the lipid cycle reactions in the biosynthesis of the cell wall peptidoglycan: transfers peptidoglycan precursor phospho-MurNAc-pentapeptide from UDP-MurNAc-pentapeptide onto the lipid carrier undecaprenyl phosphate, yielding undecaprenyl-pyrophosphoryl-MurNAc-pentapeptide, known as lipid I.</text>
</comment>
<evidence type="ECO:0000256" key="8">
    <source>
        <dbReference type="NCBIfam" id="TIGR00445"/>
    </source>
</evidence>
<evidence type="ECO:0000256" key="1">
    <source>
        <dbReference type="ARBA" id="ARBA00004141"/>
    </source>
</evidence>
<keyword evidence="7" id="KW-0131">Cell cycle</keyword>
<feature type="transmembrane region" description="Helical" evidence="7">
    <location>
        <begin position="80"/>
        <end position="101"/>
    </location>
</feature>
<keyword evidence="5 7" id="KW-1133">Transmembrane helix</keyword>
<keyword evidence="7" id="KW-1003">Cell membrane</keyword>
<keyword evidence="6 7" id="KW-0472">Membrane</keyword>
<feature type="transmembrane region" description="Helical" evidence="7">
    <location>
        <begin position="145"/>
        <end position="173"/>
    </location>
</feature>
<dbReference type="RefSeq" id="WP_315568597.1">
    <property type="nucleotide sequence ID" value="NZ_CP118866.1"/>
</dbReference>
<protein>
    <recommendedName>
        <fullName evidence="7 8">Phospho-N-acetylmuramoyl-pentapeptide-transferase</fullName>
        <ecNumber evidence="7 8">2.7.8.13</ecNumber>
    </recommendedName>
    <alternativeName>
        <fullName evidence="7">UDP-MurNAc-pentapeptide phosphotransferase</fullName>
    </alternativeName>
</protein>
<gene>
    <name evidence="7 9" type="primary">mraY</name>
    <name evidence="9" type="ORF">PYS61_01675</name>
</gene>
<comment type="similarity">
    <text evidence="2 7">Belongs to the glycosyltransferase 4 family. MraY subfamily.</text>
</comment>
<evidence type="ECO:0000256" key="7">
    <source>
        <dbReference type="HAMAP-Rule" id="MF_00038"/>
    </source>
</evidence>
<dbReference type="InterPro" id="IPR018480">
    <property type="entry name" value="PNAcMuramoyl-5peptid_Trfase_CS"/>
</dbReference>
<feature type="transmembrane region" description="Helical" evidence="7">
    <location>
        <begin position="323"/>
        <end position="342"/>
    </location>
</feature>
<dbReference type="GO" id="GO:0016740">
    <property type="term" value="F:transferase activity"/>
    <property type="evidence" value="ECO:0007669"/>
    <property type="project" value="UniProtKB-KW"/>
</dbReference>
<comment type="cofactor">
    <cofactor evidence="7">
        <name>Mg(2+)</name>
        <dbReference type="ChEBI" id="CHEBI:18420"/>
    </cofactor>
</comment>
<dbReference type="InterPro" id="IPR000715">
    <property type="entry name" value="Glycosyl_transferase_4"/>
</dbReference>
<evidence type="ECO:0000256" key="4">
    <source>
        <dbReference type="ARBA" id="ARBA00022692"/>
    </source>
</evidence>
<proteinExistence type="inferred from homology"/>
<evidence type="ECO:0000256" key="5">
    <source>
        <dbReference type="ARBA" id="ARBA00022989"/>
    </source>
</evidence>
<dbReference type="Proteomes" id="UP001220478">
    <property type="component" value="Chromosome"/>
</dbReference>